<dbReference type="CDD" id="cd22823">
    <property type="entry name" value="Gal_Rha_Lectin"/>
    <property type="match status" value="1"/>
</dbReference>
<gene>
    <name evidence="8" type="ORF">CUNI_LOCUS6008</name>
</gene>
<sequence length="379" mass="42018">MTRMEHLSLFTSCLLLFVFSILQSASGLIMSSCFGTNKSLDIDCGAGFMVHITRTFYGFSPTGQCRMVDGEAGAGCTADDQVNYACVGQRSCNINLPTGQWGINVPACGQRSNYYQVEYTCVLASSVSDICQQGQLTAQSGYIMTPRYPASYNRKGDCSTTIVAHPSQKISLHIIDMDLEAIGRMDCADLLYFNDKLRSITLCGQRTNYSYSMHSNNLHIELRSNSGRSKGFWLYYEALPPLPTSLLPPVVEENIVNANLPSEDKVSFQRQENGGEQADDSDKGSDSIIMTTLGYKYRSTVPLYRSSNSSGKQLPFAAIAGGVIGTLSLVLIILLLLLFIKWCKERRYYKAEKILEIRNPAFRSSGDFHENQEGNAYYC</sequence>
<protein>
    <recommendedName>
        <fullName evidence="10">CUB domain-containing protein</fullName>
    </recommendedName>
</protein>
<evidence type="ECO:0000313" key="9">
    <source>
        <dbReference type="Proteomes" id="UP000678393"/>
    </source>
</evidence>
<dbReference type="OrthoDB" id="431034at2759"/>
<evidence type="ECO:0000313" key="8">
    <source>
        <dbReference type="EMBL" id="CAG5120450.1"/>
    </source>
</evidence>
<comment type="caution">
    <text evidence="3">Lacks conserved residue(s) required for the propagation of feature annotation.</text>
</comment>
<evidence type="ECO:0000259" key="7">
    <source>
        <dbReference type="PROSITE" id="PS50228"/>
    </source>
</evidence>
<dbReference type="SUPFAM" id="SSF49854">
    <property type="entry name" value="Spermadhesin, CUB domain"/>
    <property type="match status" value="1"/>
</dbReference>
<proteinExistence type="predicted"/>
<dbReference type="Pfam" id="PF00431">
    <property type="entry name" value="CUB"/>
    <property type="match status" value="1"/>
</dbReference>
<feature type="chain" id="PRO_5035728212" description="CUB domain-containing protein" evidence="5">
    <location>
        <begin position="28"/>
        <end position="379"/>
    </location>
</feature>
<evidence type="ECO:0000256" key="5">
    <source>
        <dbReference type="SAM" id="SignalP"/>
    </source>
</evidence>
<dbReference type="PANTHER" id="PTHR24251:SF30">
    <property type="entry name" value="MEMBRANE FRIZZLED-RELATED PROTEIN"/>
    <property type="match status" value="1"/>
</dbReference>
<dbReference type="SMART" id="SM00042">
    <property type="entry name" value="CUB"/>
    <property type="match status" value="1"/>
</dbReference>
<dbReference type="InterPro" id="IPR035914">
    <property type="entry name" value="Sperma_CUB_dom_sf"/>
</dbReference>
<dbReference type="PANTHER" id="PTHR24251">
    <property type="entry name" value="OVOCHYMASE-RELATED"/>
    <property type="match status" value="1"/>
</dbReference>
<organism evidence="8 9">
    <name type="scientific">Candidula unifasciata</name>
    <dbReference type="NCBI Taxonomy" id="100452"/>
    <lineage>
        <taxon>Eukaryota</taxon>
        <taxon>Metazoa</taxon>
        <taxon>Spiralia</taxon>
        <taxon>Lophotrochozoa</taxon>
        <taxon>Mollusca</taxon>
        <taxon>Gastropoda</taxon>
        <taxon>Heterobranchia</taxon>
        <taxon>Euthyneura</taxon>
        <taxon>Panpulmonata</taxon>
        <taxon>Eupulmonata</taxon>
        <taxon>Stylommatophora</taxon>
        <taxon>Helicina</taxon>
        <taxon>Helicoidea</taxon>
        <taxon>Geomitridae</taxon>
        <taxon>Candidula</taxon>
    </lineage>
</organism>
<keyword evidence="4" id="KW-0472">Membrane</keyword>
<evidence type="ECO:0000256" key="3">
    <source>
        <dbReference type="PROSITE-ProRule" id="PRU00059"/>
    </source>
</evidence>
<feature type="transmembrane region" description="Helical" evidence="4">
    <location>
        <begin position="314"/>
        <end position="340"/>
    </location>
</feature>
<dbReference type="PROSITE" id="PS01180">
    <property type="entry name" value="CUB"/>
    <property type="match status" value="1"/>
</dbReference>
<dbReference type="PROSITE" id="PS50228">
    <property type="entry name" value="SUEL_LECTIN"/>
    <property type="match status" value="1"/>
</dbReference>
<evidence type="ECO:0000256" key="2">
    <source>
        <dbReference type="ARBA" id="ARBA00023157"/>
    </source>
</evidence>
<feature type="disulfide bond" evidence="3">
    <location>
        <begin position="131"/>
        <end position="158"/>
    </location>
</feature>
<comment type="caution">
    <text evidence="8">The sequence shown here is derived from an EMBL/GenBank/DDBJ whole genome shotgun (WGS) entry which is preliminary data.</text>
</comment>
<dbReference type="Proteomes" id="UP000678393">
    <property type="component" value="Unassembled WGS sequence"/>
</dbReference>
<keyword evidence="2 3" id="KW-1015">Disulfide bond</keyword>
<evidence type="ECO:0000256" key="1">
    <source>
        <dbReference type="ARBA" id="ARBA00022737"/>
    </source>
</evidence>
<dbReference type="EMBL" id="CAJHNH020000900">
    <property type="protein sequence ID" value="CAG5120450.1"/>
    <property type="molecule type" value="Genomic_DNA"/>
</dbReference>
<keyword evidence="1" id="KW-0677">Repeat</keyword>
<reference evidence="8" key="1">
    <citation type="submission" date="2021-04" db="EMBL/GenBank/DDBJ databases">
        <authorList>
            <consortium name="Molecular Ecology Group"/>
        </authorList>
    </citation>
    <scope>NUCLEOTIDE SEQUENCE</scope>
</reference>
<feature type="signal peptide" evidence="5">
    <location>
        <begin position="1"/>
        <end position="27"/>
    </location>
</feature>
<dbReference type="Gene3D" id="2.60.120.290">
    <property type="entry name" value="Spermadhesin, CUB domain"/>
    <property type="match status" value="1"/>
</dbReference>
<keyword evidence="9" id="KW-1185">Reference proteome</keyword>
<dbReference type="PROSITE" id="PS51257">
    <property type="entry name" value="PROKAR_LIPOPROTEIN"/>
    <property type="match status" value="1"/>
</dbReference>
<dbReference type="InterPro" id="IPR000859">
    <property type="entry name" value="CUB_dom"/>
</dbReference>
<evidence type="ECO:0008006" key="10">
    <source>
        <dbReference type="Google" id="ProtNLM"/>
    </source>
</evidence>
<evidence type="ECO:0000256" key="4">
    <source>
        <dbReference type="SAM" id="Phobius"/>
    </source>
</evidence>
<dbReference type="InterPro" id="IPR000922">
    <property type="entry name" value="Lectin_gal-bd_dom"/>
</dbReference>
<dbReference type="InterPro" id="IPR043159">
    <property type="entry name" value="Lectin_gal-bd_sf"/>
</dbReference>
<keyword evidence="4" id="KW-1133">Transmembrane helix</keyword>
<evidence type="ECO:0000259" key="6">
    <source>
        <dbReference type="PROSITE" id="PS01180"/>
    </source>
</evidence>
<accession>A0A8S3YZ14</accession>
<keyword evidence="5" id="KW-0732">Signal</keyword>
<dbReference type="Gene3D" id="2.60.120.740">
    <property type="match status" value="1"/>
</dbReference>
<dbReference type="AlphaFoldDB" id="A0A8S3YZ14"/>
<dbReference type="GO" id="GO:0030246">
    <property type="term" value="F:carbohydrate binding"/>
    <property type="evidence" value="ECO:0007669"/>
    <property type="project" value="InterPro"/>
</dbReference>
<keyword evidence="4" id="KW-0812">Transmembrane</keyword>
<name>A0A8S3YZ14_9EUPU</name>
<dbReference type="CDD" id="cd00041">
    <property type="entry name" value="CUB"/>
    <property type="match status" value="1"/>
</dbReference>
<feature type="domain" description="SUEL-type lectin" evidence="7">
    <location>
        <begin position="34"/>
        <end position="122"/>
    </location>
</feature>
<feature type="domain" description="CUB" evidence="6">
    <location>
        <begin position="131"/>
        <end position="239"/>
    </location>
</feature>